<dbReference type="EMBL" id="CABPRY010000027">
    <property type="protein sequence ID" value="VVE50710.1"/>
    <property type="molecule type" value="Genomic_DNA"/>
</dbReference>
<dbReference type="RefSeq" id="WP_174966765.1">
    <property type="nucleotide sequence ID" value="NZ_CABPRY010000027.1"/>
</dbReference>
<name>A0A5E4YR25_9BURK</name>
<dbReference type="InterPro" id="IPR049503">
    <property type="entry name" value="AbiJ_NTD4"/>
</dbReference>
<evidence type="ECO:0000259" key="1">
    <source>
        <dbReference type="Pfam" id="PF18863"/>
    </source>
</evidence>
<accession>A0A5E4YR25</accession>
<evidence type="ECO:0000313" key="3">
    <source>
        <dbReference type="Proteomes" id="UP000396788"/>
    </source>
</evidence>
<dbReference type="Proteomes" id="UP000396788">
    <property type="component" value="Unassembled WGS sequence"/>
</dbReference>
<sequence length="122" mass="13929">MRFSERNGFAPVRAAPITSRLEASEELRSVAVNTALESGVKPDKLRELLCRMLQKRPDPNNWSAGNVETEARGLLDDAQWYEVYDFIELLASLRGYHQESFQRDINRYFFVNGIGWSVDSSG</sequence>
<dbReference type="Pfam" id="PF18863">
    <property type="entry name" value="AbiJ_NTD4"/>
    <property type="match status" value="1"/>
</dbReference>
<reference evidence="2 3" key="1">
    <citation type="submission" date="2019-08" db="EMBL/GenBank/DDBJ databases">
        <authorList>
            <person name="Peeters C."/>
        </authorList>
    </citation>
    <scope>NUCLEOTIDE SEQUENCE [LARGE SCALE GENOMIC DNA]</scope>
    <source>
        <strain evidence="2 3">LMG 31107</strain>
    </source>
</reference>
<dbReference type="AlphaFoldDB" id="A0A5E4YR25"/>
<feature type="domain" description="HEPN AbiJ-N-terminal" evidence="1">
    <location>
        <begin position="1"/>
        <end position="118"/>
    </location>
</feature>
<evidence type="ECO:0000313" key="2">
    <source>
        <dbReference type="EMBL" id="VVE50710.1"/>
    </source>
</evidence>
<proteinExistence type="predicted"/>
<gene>
    <name evidence="2" type="ORF">PCE31107_04682</name>
</gene>
<organism evidence="2 3">
    <name type="scientific">Pandoraea cepalis</name>
    <dbReference type="NCBI Taxonomy" id="2508294"/>
    <lineage>
        <taxon>Bacteria</taxon>
        <taxon>Pseudomonadati</taxon>
        <taxon>Pseudomonadota</taxon>
        <taxon>Betaproteobacteria</taxon>
        <taxon>Burkholderiales</taxon>
        <taxon>Burkholderiaceae</taxon>
        <taxon>Pandoraea</taxon>
    </lineage>
</organism>
<protein>
    <recommendedName>
        <fullName evidence="1">HEPN AbiJ-N-terminal domain-containing protein</fullName>
    </recommendedName>
</protein>